<gene>
    <name evidence="1" type="ORF">EQG79_29325</name>
</gene>
<comment type="caution">
    <text evidence="1">The sequence shown here is derived from an EMBL/GenBank/DDBJ whole genome shotgun (WGS) entry which is preliminary data.</text>
</comment>
<sequence length="59" mass="6923">MNELLRASDDVFDARIAQMLTRDDHPVKETKLVPAHWKKLRLRLEIRASGFIDHPRSNN</sequence>
<name>A0A4Q2UGT1_9BACT</name>
<evidence type="ECO:0000313" key="2">
    <source>
        <dbReference type="Proteomes" id="UP000290407"/>
    </source>
</evidence>
<dbReference type="Proteomes" id="UP000290407">
    <property type="component" value="Unassembled WGS sequence"/>
</dbReference>
<keyword evidence="2" id="KW-1185">Reference proteome</keyword>
<dbReference type="AlphaFoldDB" id="A0A4Q2UGT1"/>
<evidence type="ECO:0000313" key="1">
    <source>
        <dbReference type="EMBL" id="RYC66480.1"/>
    </source>
</evidence>
<organism evidence="1 2">
    <name type="scientific">Spirosoma sordidisoli</name>
    <dbReference type="NCBI Taxonomy" id="2502893"/>
    <lineage>
        <taxon>Bacteria</taxon>
        <taxon>Pseudomonadati</taxon>
        <taxon>Bacteroidota</taxon>
        <taxon>Cytophagia</taxon>
        <taxon>Cytophagales</taxon>
        <taxon>Cytophagaceae</taxon>
        <taxon>Spirosoma</taxon>
    </lineage>
</organism>
<dbReference type="EMBL" id="SBLB01000014">
    <property type="protein sequence ID" value="RYC66480.1"/>
    <property type="molecule type" value="Genomic_DNA"/>
</dbReference>
<accession>A0A4Q2UGT1</accession>
<reference evidence="1 2" key="1">
    <citation type="submission" date="2019-01" db="EMBL/GenBank/DDBJ databases">
        <title>Spirosoma flava sp. nov., a propanil-degrading bacterium isolated from herbicide-contaminated soil.</title>
        <authorList>
            <person name="Zhang L."/>
            <person name="Jiang J.-D."/>
        </authorList>
    </citation>
    <scope>NUCLEOTIDE SEQUENCE [LARGE SCALE GENOMIC DNA]</scope>
    <source>
        <strain evidence="1 2">TY50</strain>
    </source>
</reference>
<proteinExistence type="predicted"/>
<protein>
    <submittedName>
        <fullName evidence="1">Uncharacterized protein</fullName>
    </submittedName>
</protein>